<comment type="caution">
    <text evidence="13">The sequence shown here is derived from an EMBL/GenBank/DDBJ whole genome shotgun (WGS) entry which is preliminary data.</text>
</comment>
<dbReference type="Proteomes" id="UP000244962">
    <property type="component" value="Unassembled WGS sequence"/>
</dbReference>
<feature type="transmembrane region" description="Helical" evidence="9">
    <location>
        <begin position="12"/>
        <end position="29"/>
    </location>
</feature>
<dbReference type="EC" id="2.7.13.3" evidence="2"/>
<proteinExistence type="predicted"/>
<evidence type="ECO:0000256" key="4">
    <source>
        <dbReference type="ARBA" id="ARBA00022679"/>
    </source>
</evidence>
<dbReference type="SUPFAM" id="SSF55874">
    <property type="entry name" value="ATPase domain of HSP90 chaperone/DNA topoisomerase II/histidine kinase"/>
    <property type="match status" value="1"/>
</dbReference>
<evidence type="ECO:0000256" key="6">
    <source>
        <dbReference type="ARBA" id="ARBA00022777"/>
    </source>
</evidence>
<keyword evidence="14" id="KW-1185">Reference proteome</keyword>
<keyword evidence="3" id="KW-0597">Phosphoprotein</keyword>
<protein>
    <recommendedName>
        <fullName evidence="2">histidine kinase</fullName>
        <ecNumber evidence="2">2.7.13.3</ecNumber>
    </recommendedName>
</protein>
<feature type="domain" description="Histidine kinase/HSP90-like ATPase" evidence="10">
    <location>
        <begin position="300"/>
        <end position="390"/>
    </location>
</feature>
<dbReference type="InterPro" id="IPR011712">
    <property type="entry name" value="Sig_transdc_His_kin_sub3_dim/P"/>
</dbReference>
<evidence type="ECO:0000313" key="13">
    <source>
        <dbReference type="EMBL" id="PWC08140.1"/>
    </source>
</evidence>
<keyword evidence="9" id="KW-0472">Membrane</keyword>
<dbReference type="EMBL" id="QEFB01000001">
    <property type="protein sequence ID" value="PWC08140.1"/>
    <property type="molecule type" value="Genomic_DNA"/>
</dbReference>
<evidence type="ECO:0000259" key="12">
    <source>
        <dbReference type="Pfam" id="PF23539"/>
    </source>
</evidence>
<keyword evidence="5" id="KW-0547">Nucleotide-binding</keyword>
<feature type="transmembrane region" description="Helical" evidence="9">
    <location>
        <begin position="97"/>
        <end position="122"/>
    </location>
</feature>
<evidence type="ECO:0000256" key="1">
    <source>
        <dbReference type="ARBA" id="ARBA00000085"/>
    </source>
</evidence>
<organism evidence="13 14">
    <name type="scientific">Mycetocola zhujimingii</name>
    <dbReference type="NCBI Taxonomy" id="2079792"/>
    <lineage>
        <taxon>Bacteria</taxon>
        <taxon>Bacillati</taxon>
        <taxon>Actinomycetota</taxon>
        <taxon>Actinomycetes</taxon>
        <taxon>Micrococcales</taxon>
        <taxon>Microbacteriaceae</taxon>
        <taxon>Mycetocola</taxon>
    </lineage>
</organism>
<feature type="domain" description="Signal transduction histidine kinase subgroup 3 dimerisation and phosphoacceptor" evidence="11">
    <location>
        <begin position="194"/>
        <end position="259"/>
    </location>
</feature>
<dbReference type="GO" id="GO:0000155">
    <property type="term" value="F:phosphorelay sensor kinase activity"/>
    <property type="evidence" value="ECO:0007669"/>
    <property type="project" value="InterPro"/>
</dbReference>
<gene>
    <name evidence="13" type="ORF">DF223_01955</name>
</gene>
<dbReference type="InterPro" id="IPR055558">
    <property type="entry name" value="DUF7134"/>
</dbReference>
<evidence type="ECO:0000259" key="11">
    <source>
        <dbReference type="Pfam" id="PF07730"/>
    </source>
</evidence>
<comment type="catalytic activity">
    <reaction evidence="1">
        <text>ATP + protein L-histidine = ADP + protein N-phospho-L-histidine.</text>
        <dbReference type="EC" id="2.7.13.3"/>
    </reaction>
</comment>
<feature type="domain" description="DUF7134" evidence="12">
    <location>
        <begin position="10"/>
        <end position="164"/>
    </location>
</feature>
<evidence type="ECO:0000259" key="10">
    <source>
        <dbReference type="Pfam" id="PF02518"/>
    </source>
</evidence>
<evidence type="ECO:0000256" key="3">
    <source>
        <dbReference type="ARBA" id="ARBA00022553"/>
    </source>
</evidence>
<dbReference type="PANTHER" id="PTHR24421">
    <property type="entry name" value="NITRATE/NITRITE SENSOR PROTEIN NARX-RELATED"/>
    <property type="match status" value="1"/>
</dbReference>
<reference evidence="14" key="1">
    <citation type="submission" date="2018-04" db="EMBL/GenBank/DDBJ databases">
        <authorList>
            <person name="Liu S."/>
            <person name="Wang Z."/>
            <person name="Li J."/>
        </authorList>
    </citation>
    <scope>NUCLEOTIDE SEQUENCE [LARGE SCALE GENOMIC DNA]</scope>
    <source>
        <strain evidence="14">622</strain>
    </source>
</reference>
<evidence type="ECO:0000313" key="14">
    <source>
        <dbReference type="Proteomes" id="UP000244962"/>
    </source>
</evidence>
<dbReference type="CDD" id="cd16917">
    <property type="entry name" value="HATPase_UhpB-NarQ-NarX-like"/>
    <property type="match status" value="1"/>
</dbReference>
<dbReference type="Pfam" id="PF02518">
    <property type="entry name" value="HATPase_c"/>
    <property type="match status" value="1"/>
</dbReference>
<keyword evidence="8" id="KW-0902">Two-component regulatory system</keyword>
<name>A0A2U1TH21_9MICO</name>
<evidence type="ECO:0000256" key="5">
    <source>
        <dbReference type="ARBA" id="ARBA00022741"/>
    </source>
</evidence>
<dbReference type="AlphaFoldDB" id="A0A2U1TH21"/>
<dbReference type="GO" id="GO:0016020">
    <property type="term" value="C:membrane"/>
    <property type="evidence" value="ECO:0007669"/>
    <property type="project" value="InterPro"/>
</dbReference>
<dbReference type="GO" id="GO:0005524">
    <property type="term" value="F:ATP binding"/>
    <property type="evidence" value="ECO:0007669"/>
    <property type="project" value="UniProtKB-KW"/>
</dbReference>
<dbReference type="Pfam" id="PF23539">
    <property type="entry name" value="DUF7134"/>
    <property type="match status" value="1"/>
</dbReference>
<keyword evidence="9" id="KW-0812">Transmembrane</keyword>
<dbReference type="InterPro" id="IPR050482">
    <property type="entry name" value="Sensor_HK_TwoCompSys"/>
</dbReference>
<dbReference type="Gene3D" id="1.20.5.1930">
    <property type="match status" value="1"/>
</dbReference>
<keyword evidence="4" id="KW-0808">Transferase</keyword>
<evidence type="ECO:0000256" key="8">
    <source>
        <dbReference type="ARBA" id="ARBA00023012"/>
    </source>
</evidence>
<dbReference type="Pfam" id="PF07730">
    <property type="entry name" value="HisKA_3"/>
    <property type="match status" value="1"/>
</dbReference>
<evidence type="ECO:0000256" key="9">
    <source>
        <dbReference type="SAM" id="Phobius"/>
    </source>
</evidence>
<dbReference type="InterPro" id="IPR003594">
    <property type="entry name" value="HATPase_dom"/>
</dbReference>
<dbReference type="GO" id="GO:0046983">
    <property type="term" value="F:protein dimerization activity"/>
    <property type="evidence" value="ECO:0007669"/>
    <property type="project" value="InterPro"/>
</dbReference>
<keyword evidence="9" id="KW-1133">Transmembrane helix</keyword>
<keyword evidence="7" id="KW-0067">ATP-binding</keyword>
<feature type="transmembrane region" description="Helical" evidence="9">
    <location>
        <begin position="57"/>
        <end position="77"/>
    </location>
</feature>
<accession>A0A2U1TH21</accession>
<evidence type="ECO:0000256" key="7">
    <source>
        <dbReference type="ARBA" id="ARBA00022840"/>
    </source>
</evidence>
<evidence type="ECO:0000256" key="2">
    <source>
        <dbReference type="ARBA" id="ARBA00012438"/>
    </source>
</evidence>
<dbReference type="InterPro" id="IPR036890">
    <property type="entry name" value="HATPase_C_sf"/>
</dbReference>
<dbReference type="Gene3D" id="3.30.565.10">
    <property type="entry name" value="Histidine kinase-like ATPase, C-terminal domain"/>
    <property type="match status" value="1"/>
</dbReference>
<dbReference type="RefSeq" id="WP_108962006.1">
    <property type="nucleotide sequence ID" value="NZ_QEFB01000001.1"/>
</dbReference>
<sequence>MFRRLSPPQITVDIVVAALFGLVVAAVELPFSDGMAPVIVALGMTASLALRRLSPGLALGVAWLAVAVQLTGAMQPVPSNLAILAVLYATGCYGGTWVRWAGLASAIVGGVIAATYTSFIFFSTGYDLTQMADFSGVVIASVFGSIAAIFVFTLAWTIGLLVRTSQAAKAESVRRRQAQEEQRLAEQTVVVEQERNRIARDMHDVVAHSLAVVIAQADGARYAQKGDPEAMDSTLETIAETARGALGDVRLLLAELRHRQGDGPQPLLTDLDALFEQMRGAGLDVLVNISGTQPPLPTGHQIAIYRILQEALTNALRHGNRSEPVRVDLHWQNAGVAVRVDNVVAPIPSPSDGVGHGLPGMHERAALVGGWFTTERTEDSRFVVSAYIPVPKLAQMGANR</sequence>
<keyword evidence="6 13" id="KW-0418">Kinase</keyword>
<feature type="transmembrane region" description="Helical" evidence="9">
    <location>
        <begin position="134"/>
        <end position="162"/>
    </location>
</feature>
<dbReference type="PANTHER" id="PTHR24421:SF10">
    <property type="entry name" value="NITRATE_NITRITE SENSOR PROTEIN NARQ"/>
    <property type="match status" value="1"/>
</dbReference>